<evidence type="ECO:0000313" key="2">
    <source>
        <dbReference type="EMBL" id="RKP48483.1"/>
    </source>
</evidence>
<accession>A0A494XLQ3</accession>
<dbReference type="Pfam" id="PF13340">
    <property type="entry name" value="DUF4096"/>
    <property type="match status" value="1"/>
</dbReference>
<sequence length="331" mass="36201">MFFEELNDDEWARIAALAADEPVHPHRRGRPRAETRVVTNAVLWILTTGERWSKLPARYPSGPTCRRRFDEWLADGTLIEIVRVLSETGRAFAYVPQPQPVAQSAPKPAPAPESPRLRGVFWTNPESWQAANGACANTCHTSDVPIASSRPFQVPGTTLRMREQAHDVPLLNATSTDKLTQDYRGYTIQAQAQAVAKHTQLTYRASAELLKDGRRIERSGLIGPSFADHESAERHALEWAQDWIDRHESAAAAAAAALASQAQAAEPVGEIPIAPAVAERALAAPITAMTVASTTTRSLDSAVITTRAAHEWLLHSDSHGDAKPPELLYHA</sequence>
<proteinExistence type="predicted"/>
<protein>
    <submittedName>
        <fullName evidence="2">Transposase</fullName>
    </submittedName>
</protein>
<dbReference type="AlphaFoldDB" id="A0A494XLQ3"/>
<feature type="domain" description="Insertion element IS402-like" evidence="1">
    <location>
        <begin position="6"/>
        <end position="81"/>
    </location>
</feature>
<dbReference type="PANTHER" id="PTHR46637">
    <property type="entry name" value="TIS1421-TRANSPOSASE PROTEIN A"/>
    <property type="match status" value="1"/>
</dbReference>
<dbReference type="RefSeq" id="WP_121278332.1">
    <property type="nucleotide sequence ID" value="NZ_RBZV01000004.1"/>
</dbReference>
<name>A0A494XLQ3_9BURK</name>
<evidence type="ECO:0000259" key="1">
    <source>
        <dbReference type="Pfam" id="PF13340"/>
    </source>
</evidence>
<keyword evidence="3" id="KW-1185">Reference proteome</keyword>
<reference evidence="2 3" key="1">
    <citation type="submission" date="2018-10" db="EMBL/GenBank/DDBJ databases">
        <title>Paraburkholderia sp. 7MK8-2, isolated from soil.</title>
        <authorList>
            <person name="Gao Z.-H."/>
            <person name="Qiu L.-H."/>
        </authorList>
    </citation>
    <scope>NUCLEOTIDE SEQUENCE [LARGE SCALE GENOMIC DNA]</scope>
    <source>
        <strain evidence="2 3">7MK8-2</strain>
    </source>
</reference>
<evidence type="ECO:0000313" key="3">
    <source>
        <dbReference type="Proteomes" id="UP000280434"/>
    </source>
</evidence>
<organism evidence="2 3">
    <name type="scientific">Trinickia fusca</name>
    <dbReference type="NCBI Taxonomy" id="2419777"/>
    <lineage>
        <taxon>Bacteria</taxon>
        <taxon>Pseudomonadati</taxon>
        <taxon>Pseudomonadota</taxon>
        <taxon>Betaproteobacteria</taxon>
        <taxon>Burkholderiales</taxon>
        <taxon>Burkholderiaceae</taxon>
        <taxon>Trinickia</taxon>
    </lineage>
</organism>
<dbReference type="OrthoDB" id="1551210at2"/>
<gene>
    <name evidence="2" type="ORF">D7S89_13410</name>
</gene>
<dbReference type="Proteomes" id="UP000280434">
    <property type="component" value="Unassembled WGS sequence"/>
</dbReference>
<dbReference type="EMBL" id="RBZV01000004">
    <property type="protein sequence ID" value="RKP48483.1"/>
    <property type="molecule type" value="Genomic_DNA"/>
</dbReference>
<comment type="caution">
    <text evidence="2">The sequence shown here is derived from an EMBL/GenBank/DDBJ whole genome shotgun (WGS) entry which is preliminary data.</text>
</comment>
<dbReference type="PANTHER" id="PTHR46637:SF1">
    <property type="entry name" value="BLL5188 PROTEIN"/>
    <property type="match status" value="1"/>
</dbReference>
<dbReference type="InterPro" id="IPR052909">
    <property type="entry name" value="Transposase_6_like"/>
</dbReference>
<dbReference type="InterPro" id="IPR025161">
    <property type="entry name" value="IS402-like_dom"/>
</dbReference>